<dbReference type="PANTHER" id="PTHR33048">
    <property type="entry name" value="PTH11-LIKE INTEGRAL MEMBRANE PROTEIN (AFU_ORTHOLOGUE AFUA_5G11245)"/>
    <property type="match status" value="1"/>
</dbReference>
<feature type="transmembrane region" description="Helical" evidence="6">
    <location>
        <begin position="20"/>
        <end position="43"/>
    </location>
</feature>
<sequence length="338" mass="38074">MAAFTTRQTSEPPLDISRGYIINIIAWVGGVISTICVLLRIYSRIFIIRRPGWDDAIVGFAALLNISARALISVSVAHGLGRHIYYLSSKDTYIIIYYNPIFATLGIVAYCLPKLAIVILIRNLMGTAKRGIWLLYGVITVLFITTALSIIIVLLECNPPGQVLHPFSSTRCVPTRVFNIVNTLAGAWSAFTDLTLAISPAFFLWNLQMKLSRKITVILIMAFGFFAMIAAIAKTTQLSKQDSPDATYDIFWLYVTFTIETDLVIIAACAPAFLKLWMYVFGREKERLALRPYHPVKNFWHGYRGDQNKTAGFHHGQKASRTDEITLENRALRQTNEW</sequence>
<evidence type="ECO:0000256" key="2">
    <source>
        <dbReference type="ARBA" id="ARBA00022692"/>
    </source>
</evidence>
<feature type="transmembrane region" description="Helical" evidence="6">
    <location>
        <begin position="97"/>
        <end position="121"/>
    </location>
</feature>
<evidence type="ECO:0000256" key="3">
    <source>
        <dbReference type="ARBA" id="ARBA00022989"/>
    </source>
</evidence>
<keyword evidence="2 6" id="KW-0812">Transmembrane</keyword>
<dbReference type="InterPro" id="IPR052337">
    <property type="entry name" value="SAT4-like"/>
</dbReference>
<dbReference type="Proteomes" id="UP000319160">
    <property type="component" value="Unassembled WGS sequence"/>
</dbReference>
<accession>A0A553HPT9</accession>
<feature type="transmembrane region" description="Helical" evidence="6">
    <location>
        <begin position="217"/>
        <end position="233"/>
    </location>
</feature>
<keyword evidence="4 6" id="KW-0472">Membrane</keyword>
<dbReference type="OrthoDB" id="3923077at2759"/>
<proteinExistence type="inferred from homology"/>
<organism evidence="8 9">
    <name type="scientific">Xylaria flabelliformis</name>
    <dbReference type="NCBI Taxonomy" id="2512241"/>
    <lineage>
        <taxon>Eukaryota</taxon>
        <taxon>Fungi</taxon>
        <taxon>Dikarya</taxon>
        <taxon>Ascomycota</taxon>
        <taxon>Pezizomycotina</taxon>
        <taxon>Sordariomycetes</taxon>
        <taxon>Xylariomycetidae</taxon>
        <taxon>Xylariales</taxon>
        <taxon>Xylariaceae</taxon>
        <taxon>Xylaria</taxon>
    </lineage>
</organism>
<evidence type="ECO:0000313" key="8">
    <source>
        <dbReference type="EMBL" id="TRX89967.1"/>
    </source>
</evidence>
<comment type="similarity">
    <text evidence="5">Belongs to the SAT4 family.</text>
</comment>
<name>A0A553HPT9_9PEZI</name>
<dbReference type="EMBL" id="VFLP01000060">
    <property type="protein sequence ID" value="TRX89967.1"/>
    <property type="molecule type" value="Genomic_DNA"/>
</dbReference>
<feature type="transmembrane region" description="Helical" evidence="6">
    <location>
        <begin position="55"/>
        <end position="77"/>
    </location>
</feature>
<feature type="transmembrane region" description="Helical" evidence="6">
    <location>
        <begin position="185"/>
        <end position="205"/>
    </location>
</feature>
<feature type="transmembrane region" description="Helical" evidence="6">
    <location>
        <begin position="133"/>
        <end position="155"/>
    </location>
</feature>
<reference evidence="9" key="1">
    <citation type="submission" date="2019-06" db="EMBL/GenBank/DDBJ databases">
        <title>Draft genome sequence of the griseofulvin-producing fungus Xylaria cubensis strain G536.</title>
        <authorList>
            <person name="Mead M.E."/>
            <person name="Raja H.A."/>
            <person name="Steenwyk J.L."/>
            <person name="Knowles S.L."/>
            <person name="Oberlies N.H."/>
            <person name="Rokas A."/>
        </authorList>
    </citation>
    <scope>NUCLEOTIDE SEQUENCE [LARGE SCALE GENOMIC DNA]</scope>
    <source>
        <strain evidence="9">G536</strain>
    </source>
</reference>
<feature type="transmembrane region" description="Helical" evidence="6">
    <location>
        <begin position="253"/>
        <end position="277"/>
    </location>
</feature>
<evidence type="ECO:0000313" key="9">
    <source>
        <dbReference type="Proteomes" id="UP000319160"/>
    </source>
</evidence>
<evidence type="ECO:0000256" key="6">
    <source>
        <dbReference type="SAM" id="Phobius"/>
    </source>
</evidence>
<dbReference type="InterPro" id="IPR049326">
    <property type="entry name" value="Rhodopsin_dom_fungi"/>
</dbReference>
<dbReference type="GO" id="GO:0016020">
    <property type="term" value="C:membrane"/>
    <property type="evidence" value="ECO:0007669"/>
    <property type="project" value="UniProtKB-SubCell"/>
</dbReference>
<dbReference type="Pfam" id="PF20684">
    <property type="entry name" value="Fung_rhodopsin"/>
    <property type="match status" value="1"/>
</dbReference>
<dbReference type="AlphaFoldDB" id="A0A553HPT9"/>
<evidence type="ECO:0000256" key="1">
    <source>
        <dbReference type="ARBA" id="ARBA00004141"/>
    </source>
</evidence>
<dbReference type="PANTHER" id="PTHR33048:SF155">
    <property type="entry name" value="INTEGRAL MEMBRANE PROTEIN"/>
    <property type="match status" value="1"/>
</dbReference>
<feature type="domain" description="Rhodopsin" evidence="7">
    <location>
        <begin position="39"/>
        <end position="276"/>
    </location>
</feature>
<evidence type="ECO:0000259" key="7">
    <source>
        <dbReference type="Pfam" id="PF20684"/>
    </source>
</evidence>
<protein>
    <recommendedName>
        <fullName evidence="7">Rhodopsin domain-containing protein</fullName>
    </recommendedName>
</protein>
<evidence type="ECO:0000256" key="4">
    <source>
        <dbReference type="ARBA" id="ARBA00023136"/>
    </source>
</evidence>
<keyword evidence="9" id="KW-1185">Reference proteome</keyword>
<evidence type="ECO:0000256" key="5">
    <source>
        <dbReference type="ARBA" id="ARBA00038359"/>
    </source>
</evidence>
<comment type="caution">
    <text evidence="8">The sequence shown here is derived from an EMBL/GenBank/DDBJ whole genome shotgun (WGS) entry which is preliminary data.</text>
</comment>
<keyword evidence="3 6" id="KW-1133">Transmembrane helix</keyword>
<dbReference type="STRING" id="2512241.A0A553HPT9"/>
<comment type="subcellular location">
    <subcellularLocation>
        <location evidence="1">Membrane</location>
        <topology evidence="1">Multi-pass membrane protein</topology>
    </subcellularLocation>
</comment>
<gene>
    <name evidence="8" type="ORF">FHL15_009068</name>
</gene>